<reference evidence="2" key="1">
    <citation type="submission" date="2019-11" db="EMBL/GenBank/DDBJ databases">
        <authorList>
            <person name="Feng L."/>
        </authorList>
    </citation>
    <scope>NUCLEOTIDE SEQUENCE</scope>
    <source>
        <strain evidence="2">EMassiliensisLFYP7</strain>
    </source>
</reference>
<dbReference type="SUPFAM" id="SSF48452">
    <property type="entry name" value="TPR-like"/>
    <property type="match status" value="1"/>
</dbReference>
<name>A0A6N3FE41_9ENTR</name>
<dbReference type="GO" id="GO:0007165">
    <property type="term" value="P:signal transduction"/>
    <property type="evidence" value="ECO:0007669"/>
    <property type="project" value="InterPro"/>
</dbReference>
<dbReference type="AlphaFoldDB" id="A0A6N3FE41"/>
<dbReference type="EMBL" id="CACRTZ010000029">
    <property type="protein sequence ID" value="VYU50371.1"/>
    <property type="molecule type" value="Genomic_DNA"/>
</dbReference>
<evidence type="ECO:0000259" key="1">
    <source>
        <dbReference type="PROSITE" id="PS50017"/>
    </source>
</evidence>
<organism evidence="2">
    <name type="scientific">Phytobacter massiliensis</name>
    <dbReference type="NCBI Taxonomy" id="1485952"/>
    <lineage>
        <taxon>Bacteria</taxon>
        <taxon>Pseudomonadati</taxon>
        <taxon>Pseudomonadota</taxon>
        <taxon>Gammaproteobacteria</taxon>
        <taxon>Enterobacterales</taxon>
        <taxon>Enterobacteriaceae</taxon>
        <taxon>Phytobacter</taxon>
    </lineage>
</organism>
<accession>A0A6N3FE41</accession>
<dbReference type="InterPro" id="IPR011990">
    <property type="entry name" value="TPR-like_helical_dom_sf"/>
</dbReference>
<dbReference type="RefSeq" id="WP_156566401.1">
    <property type="nucleotide sequence ID" value="NZ_CACRTZ010000029.1"/>
</dbReference>
<sequence>MDIWQWYNQYESDLREAGKPYITDHLNKLMTSICDVKPEVSEALLPEARSFKKTAGNPWLEVLIGHWEMRHRLGILGEGEKALGDAVRYFERAHQPDAVECPQSVCVTQDLSDCYGNIDGPGWADERIAVCQETMERITPLWSCFQCLSDEQFHAMLDKNQASQALEYIRAQIQKVLDAGEPDVTGMRENEAEALLELGRYDEALAVLEPLLDPDELQNCAEQTRHVRQMIKAEVLATMGRLDEACENLIHWSQLQMRSVVRWVRIIDKLCQFDPSYNSWQTGGSLQQIMERHIASQAWRAAVDTALVHIRLALARNATWIARRALGQAQGCLPRLRKNLGADLALAELEREIAAREQEVQLPVPAEALYDWLEERSKENNTRDPEQEAEWLKLAATQRPDDEPLVTIAASALEACHAADEAIALLQNWRARHPETESPMLFELLASLLRNRRYDEILALAKHYHSALPHVGYWFEMQVALAHEDWNELERLSDLMLQTPEGKTKVAPLLLASRAAMKLRASERAIPRLQQAVTQLEALEQETNNVLWDLITAASINGDWDIVREAGTKLGMQFDSTEGPVEENWGVIRLRFKEEHDYVFYLAQRTGPATARVFQPAWPNAQQRFNDAVVFDVELLNTPPEDEAEREYFIGLYDCVEVIEEGGYASSWFVDGAYPGDELFERFKEQVRERGGSVWVSSEEDYQVVDREQPEQPLPGFYFNLATPIAMLPQEVDSMLSELTREWPHPVHWLNVAIKGGLDESRHRQIIERYGL</sequence>
<dbReference type="Gene3D" id="1.25.40.10">
    <property type="entry name" value="Tetratricopeptide repeat domain"/>
    <property type="match status" value="1"/>
</dbReference>
<feature type="domain" description="Death" evidence="1">
    <location>
        <begin position="389"/>
        <end position="461"/>
    </location>
</feature>
<protein>
    <recommendedName>
        <fullName evidence="1">Death domain-containing protein</fullName>
    </recommendedName>
</protein>
<dbReference type="PROSITE" id="PS50017">
    <property type="entry name" value="DEATH_DOMAIN"/>
    <property type="match status" value="1"/>
</dbReference>
<evidence type="ECO:0000313" key="2">
    <source>
        <dbReference type="EMBL" id="VYU50371.1"/>
    </source>
</evidence>
<proteinExistence type="predicted"/>
<dbReference type="InterPro" id="IPR000488">
    <property type="entry name" value="Death_dom"/>
</dbReference>
<gene>
    <name evidence="2" type="ORF">EMLFYP7_02622</name>
</gene>